<evidence type="ECO:0000256" key="10">
    <source>
        <dbReference type="RuleBase" id="RU000594"/>
    </source>
</evidence>
<accession>A0A0N7LTH1</accession>
<evidence type="ECO:0000313" key="12">
    <source>
        <dbReference type="EMBL" id="CUH60682.1"/>
    </source>
</evidence>
<feature type="active site" evidence="9">
    <location>
        <position position="116"/>
    </location>
</feature>
<feature type="transmembrane region" description="Helical" evidence="9">
    <location>
        <begin position="62"/>
        <end position="82"/>
    </location>
</feature>
<dbReference type="PANTHER" id="PTHR33695">
    <property type="entry name" value="LIPOPROTEIN SIGNAL PEPTIDASE"/>
    <property type="match status" value="1"/>
</dbReference>
<comment type="caution">
    <text evidence="9">Lacks conserved residue(s) required for the propagation of feature annotation.</text>
</comment>
<comment type="subcellular location">
    <subcellularLocation>
        <location evidence="9">Cell membrane</location>
        <topology evidence="9">Multi-pass membrane protein</topology>
    </subcellularLocation>
</comment>
<evidence type="ECO:0000256" key="9">
    <source>
        <dbReference type="HAMAP-Rule" id="MF_00161"/>
    </source>
</evidence>
<evidence type="ECO:0000256" key="6">
    <source>
        <dbReference type="ARBA" id="ARBA00022801"/>
    </source>
</evidence>
<evidence type="ECO:0000256" key="1">
    <source>
        <dbReference type="ARBA" id="ARBA00006139"/>
    </source>
</evidence>
<feature type="active site" evidence="9">
    <location>
        <position position="135"/>
    </location>
</feature>
<keyword evidence="2 9" id="KW-1003">Cell membrane</keyword>
<organism evidence="12 13">
    <name type="scientific">Thalassobacter stenotrophicus</name>
    <dbReference type="NCBI Taxonomy" id="266809"/>
    <lineage>
        <taxon>Bacteria</taxon>
        <taxon>Pseudomonadati</taxon>
        <taxon>Pseudomonadota</taxon>
        <taxon>Alphaproteobacteria</taxon>
        <taxon>Rhodobacterales</taxon>
        <taxon>Roseobacteraceae</taxon>
        <taxon>Thalassobacter</taxon>
    </lineage>
</organism>
<keyword evidence="6 9" id="KW-0378">Hydrolase</keyword>
<keyword evidence="4 9" id="KW-0812">Transmembrane</keyword>
<protein>
    <recommendedName>
        <fullName evidence="9">Lipoprotein signal peptidase</fullName>
        <ecNumber evidence="9">3.4.23.36</ecNumber>
    </recommendedName>
    <alternativeName>
        <fullName evidence="9">Prolipoprotein signal peptidase</fullName>
    </alternativeName>
    <alternativeName>
        <fullName evidence="9">Signal peptidase II</fullName>
        <shortName evidence="9">SPase II</shortName>
    </alternativeName>
</protein>
<evidence type="ECO:0000256" key="4">
    <source>
        <dbReference type="ARBA" id="ARBA00022692"/>
    </source>
</evidence>
<keyword evidence="5 9" id="KW-0064">Aspartyl protease</keyword>
<dbReference type="STRING" id="266809.PM03_13160"/>
<dbReference type="InterPro" id="IPR001872">
    <property type="entry name" value="Peptidase_A8"/>
</dbReference>
<feature type="transmembrane region" description="Helical" evidence="9">
    <location>
        <begin position="131"/>
        <end position="149"/>
    </location>
</feature>
<keyword evidence="3 9" id="KW-0645">Protease</keyword>
<comment type="function">
    <text evidence="9 10">This protein specifically catalyzes the removal of signal peptides from prolipoproteins.</text>
</comment>
<dbReference type="NCBIfam" id="TIGR00077">
    <property type="entry name" value="lspA"/>
    <property type="match status" value="1"/>
</dbReference>
<dbReference type="GO" id="GO:0004190">
    <property type="term" value="F:aspartic-type endopeptidase activity"/>
    <property type="evidence" value="ECO:0007669"/>
    <property type="project" value="UniProtKB-UniRule"/>
</dbReference>
<keyword evidence="12" id="KW-0449">Lipoprotein</keyword>
<dbReference type="eggNOG" id="COG0597">
    <property type="taxonomic scope" value="Bacteria"/>
</dbReference>
<evidence type="ECO:0000256" key="5">
    <source>
        <dbReference type="ARBA" id="ARBA00022750"/>
    </source>
</evidence>
<evidence type="ECO:0000256" key="3">
    <source>
        <dbReference type="ARBA" id="ARBA00022670"/>
    </source>
</evidence>
<gene>
    <name evidence="9 12" type="primary">lspA</name>
    <name evidence="12" type="ORF">THS5294_01978</name>
</gene>
<evidence type="ECO:0000256" key="8">
    <source>
        <dbReference type="ARBA" id="ARBA00023136"/>
    </source>
</evidence>
<keyword evidence="8 9" id="KW-0472">Membrane</keyword>
<dbReference type="PROSITE" id="PS00855">
    <property type="entry name" value="SPASE_II"/>
    <property type="match status" value="1"/>
</dbReference>
<dbReference type="GO" id="GO:0005886">
    <property type="term" value="C:plasma membrane"/>
    <property type="evidence" value="ECO:0007669"/>
    <property type="project" value="UniProtKB-SubCell"/>
</dbReference>
<evidence type="ECO:0000313" key="13">
    <source>
        <dbReference type="Proteomes" id="UP000051298"/>
    </source>
</evidence>
<dbReference type="EMBL" id="CYRX01000029">
    <property type="protein sequence ID" value="CUH60682.1"/>
    <property type="molecule type" value="Genomic_DNA"/>
</dbReference>
<sequence length="156" mass="17179">MRLIFIWAIVAFAIDQMSKVAVVHILDLKTRLALDVVPPLLNFRMGWNRGVNFGLFAQDSDVTRWVLIALALGISGWLVHWARRLPRPIARVSAGMIVGGALANALDRVIYGAVADFLNMSCCGIQNPFTFNIADIFIFAGAFGLVFFADETKKPA</sequence>
<dbReference type="PANTHER" id="PTHR33695:SF1">
    <property type="entry name" value="LIPOPROTEIN SIGNAL PEPTIDASE"/>
    <property type="match status" value="1"/>
</dbReference>
<dbReference type="Proteomes" id="UP000051298">
    <property type="component" value="Unassembled WGS sequence"/>
</dbReference>
<dbReference type="UniPathway" id="UPA00665"/>
<name>A0A0N7LTH1_9RHOB</name>
<dbReference type="HAMAP" id="MF_00161">
    <property type="entry name" value="LspA"/>
    <property type="match status" value="1"/>
</dbReference>
<dbReference type="EC" id="3.4.23.36" evidence="9"/>
<keyword evidence="7 9" id="KW-1133">Transmembrane helix</keyword>
<evidence type="ECO:0000256" key="11">
    <source>
        <dbReference type="RuleBase" id="RU004181"/>
    </source>
</evidence>
<dbReference type="PRINTS" id="PR00781">
    <property type="entry name" value="LIPOSIGPTASE"/>
</dbReference>
<evidence type="ECO:0000256" key="2">
    <source>
        <dbReference type="ARBA" id="ARBA00022475"/>
    </source>
</evidence>
<comment type="similarity">
    <text evidence="1 9 11">Belongs to the peptidase A8 family.</text>
</comment>
<reference evidence="12 13" key="1">
    <citation type="submission" date="2015-09" db="EMBL/GenBank/DDBJ databases">
        <authorList>
            <consortium name="Swine Surveillance"/>
        </authorList>
    </citation>
    <scope>NUCLEOTIDE SEQUENCE [LARGE SCALE GENOMIC DNA]</scope>
    <source>
        <strain evidence="12 13">CECT 5294</strain>
    </source>
</reference>
<evidence type="ECO:0000256" key="7">
    <source>
        <dbReference type="ARBA" id="ARBA00022989"/>
    </source>
</evidence>
<comment type="catalytic activity">
    <reaction evidence="9 10">
        <text>Release of signal peptides from bacterial membrane prolipoproteins. Hydrolyzes -Xaa-Yaa-Zaa-|-(S,diacylglyceryl)Cys-, in which Xaa is hydrophobic (preferably Leu), and Yaa (Ala or Ser) and Zaa (Gly or Ala) have small, neutral side chains.</text>
        <dbReference type="EC" id="3.4.23.36"/>
    </reaction>
</comment>
<feature type="transmembrane region" description="Helical" evidence="9">
    <location>
        <begin position="89"/>
        <end position="111"/>
    </location>
</feature>
<proteinExistence type="inferred from homology"/>
<comment type="pathway">
    <text evidence="9">Protein modification; lipoprotein biosynthesis (signal peptide cleavage).</text>
</comment>
<dbReference type="AlphaFoldDB" id="A0A0N7LTH1"/>
<dbReference type="Pfam" id="PF01252">
    <property type="entry name" value="Peptidase_A8"/>
    <property type="match status" value="1"/>
</dbReference>
<dbReference type="RefSeq" id="WP_058123609.1">
    <property type="nucleotide sequence ID" value="NZ_CP107618.1"/>
</dbReference>
<dbReference type="GO" id="GO:0006508">
    <property type="term" value="P:proteolysis"/>
    <property type="evidence" value="ECO:0007669"/>
    <property type="project" value="UniProtKB-KW"/>
</dbReference>